<sequence>MNYLFQIKFHDFTIDFFLQVRNHYNPLLCLTDVHQIFSPHSLPYHSLPHLHIQVELF</sequence>
<name>A0A914NXN4_MELIC</name>
<dbReference type="WBParaSite" id="Minc3s08825g42642">
    <property type="protein sequence ID" value="Minc3s08825g42642"/>
    <property type="gene ID" value="Minc3s08825g42642"/>
</dbReference>
<dbReference type="AlphaFoldDB" id="A0A914NXN4"/>
<accession>A0A914NXN4</accession>
<keyword evidence="1" id="KW-1185">Reference proteome</keyword>
<dbReference type="Proteomes" id="UP000887563">
    <property type="component" value="Unplaced"/>
</dbReference>
<evidence type="ECO:0000313" key="2">
    <source>
        <dbReference type="WBParaSite" id="Minc3s08825g42642"/>
    </source>
</evidence>
<reference evidence="2" key="1">
    <citation type="submission" date="2022-11" db="UniProtKB">
        <authorList>
            <consortium name="WormBaseParasite"/>
        </authorList>
    </citation>
    <scope>IDENTIFICATION</scope>
</reference>
<evidence type="ECO:0000313" key="1">
    <source>
        <dbReference type="Proteomes" id="UP000887563"/>
    </source>
</evidence>
<organism evidence="1 2">
    <name type="scientific">Meloidogyne incognita</name>
    <name type="common">Southern root-knot nematode worm</name>
    <name type="synonym">Oxyuris incognita</name>
    <dbReference type="NCBI Taxonomy" id="6306"/>
    <lineage>
        <taxon>Eukaryota</taxon>
        <taxon>Metazoa</taxon>
        <taxon>Ecdysozoa</taxon>
        <taxon>Nematoda</taxon>
        <taxon>Chromadorea</taxon>
        <taxon>Rhabditida</taxon>
        <taxon>Tylenchina</taxon>
        <taxon>Tylenchomorpha</taxon>
        <taxon>Tylenchoidea</taxon>
        <taxon>Meloidogynidae</taxon>
        <taxon>Meloidogyninae</taxon>
        <taxon>Meloidogyne</taxon>
        <taxon>Meloidogyne incognita group</taxon>
    </lineage>
</organism>
<protein>
    <submittedName>
        <fullName evidence="2">Ovule protein</fullName>
    </submittedName>
</protein>
<proteinExistence type="predicted"/>